<dbReference type="AlphaFoldDB" id="A0A4U0XJ27"/>
<accession>A0A4U0XJ27</accession>
<dbReference type="PANTHER" id="PTHR37574">
    <property type="entry name" value="LIPASE B"/>
    <property type="match status" value="1"/>
</dbReference>
<proteinExistence type="predicted"/>
<dbReference type="EMBL" id="NAJQ01000216">
    <property type="protein sequence ID" value="TKA74705.1"/>
    <property type="molecule type" value="Genomic_DNA"/>
</dbReference>
<evidence type="ECO:0008006" key="5">
    <source>
        <dbReference type="Google" id="ProtNLM"/>
    </source>
</evidence>
<evidence type="ECO:0000313" key="4">
    <source>
        <dbReference type="Proteomes" id="UP000309340"/>
    </source>
</evidence>
<dbReference type="Gene3D" id="3.40.50.1820">
    <property type="entry name" value="alpha/beta hydrolase"/>
    <property type="match status" value="1"/>
</dbReference>
<dbReference type="PANTHER" id="PTHR37574:SF1">
    <property type="entry name" value="LIPASE B"/>
    <property type="match status" value="1"/>
</dbReference>
<evidence type="ECO:0000256" key="2">
    <source>
        <dbReference type="SAM" id="SignalP"/>
    </source>
</evidence>
<dbReference type="OrthoDB" id="4605274at2759"/>
<dbReference type="SUPFAM" id="SSF53474">
    <property type="entry name" value="alpha/beta-Hydrolases"/>
    <property type="match status" value="1"/>
</dbReference>
<dbReference type="InterPro" id="IPR053228">
    <property type="entry name" value="Stereospecific_Lipase"/>
</dbReference>
<feature type="compositionally biased region" description="Low complexity" evidence="1">
    <location>
        <begin position="131"/>
        <end position="147"/>
    </location>
</feature>
<sequence>MKSFALVSALTGALIQQTVAAPTPTQNDAELDERGLVGDLLGVVGSAISNLNNLGSSATGTANYNSALSYLKTVTPTATPTSPQQALSALSTIYQASPTPNNLYAAVGEVVAAGLTTNNINDALSAIEGELSGENSENNNNPKNPSPSVYPKASPSDAPYDLTEAQLREIIYIPSTFQYGKKGAPQPVILVPGTGDTGYTTFVGNYIPLLTGSSIGDPVWLNIPGYLLNDAQTNAEYVAYAINYIYGISNKRQVAVFGWSQGNIDTQWAFKYWPSTRSKVTDHVAFSPDYHGTILANFVALGEPLPPSLLQQEYNSNFITTLRKNGGDSAYVPTTTVYSGFFDEVVEPQQGTGASAFLNDARNIGVSNNEVQTVCAGQPAGSFYTHEGTLYNALGYALAVDALSHSGPGQASRLNLATVCANYLTPGLDLADFLLTENSIAIAGLAILVYPNKVVAEPAIKSYAASS</sequence>
<feature type="chain" id="PRO_5020964476" description="Lipase B" evidence="2">
    <location>
        <begin position="21"/>
        <end position="467"/>
    </location>
</feature>
<dbReference type="Proteomes" id="UP000309340">
    <property type="component" value="Unassembled WGS sequence"/>
</dbReference>
<feature type="region of interest" description="Disordered" evidence="1">
    <location>
        <begin position="131"/>
        <end position="157"/>
    </location>
</feature>
<dbReference type="InterPro" id="IPR029058">
    <property type="entry name" value="AB_hydrolase_fold"/>
</dbReference>
<evidence type="ECO:0000313" key="3">
    <source>
        <dbReference type="EMBL" id="TKA74705.1"/>
    </source>
</evidence>
<keyword evidence="4" id="KW-1185">Reference proteome</keyword>
<comment type="caution">
    <text evidence="3">The sequence shown here is derived from an EMBL/GenBank/DDBJ whole genome shotgun (WGS) entry which is preliminary data.</text>
</comment>
<gene>
    <name evidence="3" type="ORF">B0A55_05094</name>
</gene>
<dbReference type="STRING" id="329884.A0A4U0XJ27"/>
<name>A0A4U0XJ27_9PEZI</name>
<organism evidence="3 4">
    <name type="scientific">Friedmanniomyces simplex</name>
    <dbReference type="NCBI Taxonomy" id="329884"/>
    <lineage>
        <taxon>Eukaryota</taxon>
        <taxon>Fungi</taxon>
        <taxon>Dikarya</taxon>
        <taxon>Ascomycota</taxon>
        <taxon>Pezizomycotina</taxon>
        <taxon>Dothideomycetes</taxon>
        <taxon>Dothideomycetidae</taxon>
        <taxon>Mycosphaerellales</taxon>
        <taxon>Teratosphaeriaceae</taxon>
        <taxon>Friedmanniomyces</taxon>
    </lineage>
</organism>
<protein>
    <recommendedName>
        <fullName evidence="5">Lipase B</fullName>
    </recommendedName>
</protein>
<keyword evidence="2" id="KW-0732">Signal</keyword>
<feature type="signal peptide" evidence="2">
    <location>
        <begin position="1"/>
        <end position="20"/>
    </location>
</feature>
<evidence type="ECO:0000256" key="1">
    <source>
        <dbReference type="SAM" id="MobiDB-lite"/>
    </source>
</evidence>
<reference evidence="3 4" key="1">
    <citation type="submission" date="2017-03" db="EMBL/GenBank/DDBJ databases">
        <title>Genomes of endolithic fungi from Antarctica.</title>
        <authorList>
            <person name="Coleine C."/>
            <person name="Masonjones S."/>
            <person name="Stajich J.E."/>
        </authorList>
    </citation>
    <scope>NUCLEOTIDE SEQUENCE [LARGE SCALE GENOMIC DNA]</scope>
    <source>
        <strain evidence="3 4">CCFEE 5184</strain>
    </source>
</reference>